<dbReference type="PRINTS" id="PR00151">
    <property type="entry name" value="PORPHBDMNASE"/>
</dbReference>
<dbReference type="RefSeq" id="WP_344264064.1">
    <property type="nucleotide sequence ID" value="NZ_BAAAMJ010000045.1"/>
</dbReference>
<dbReference type="InterPro" id="IPR022419">
    <property type="entry name" value="Porphobilin_deaminase_cofac_BS"/>
</dbReference>
<organism evidence="9 10">
    <name type="scientific">Streptomyces sodiiphilus</name>
    <dbReference type="NCBI Taxonomy" id="226217"/>
    <lineage>
        <taxon>Bacteria</taxon>
        <taxon>Bacillati</taxon>
        <taxon>Actinomycetota</taxon>
        <taxon>Actinomycetes</taxon>
        <taxon>Kitasatosporales</taxon>
        <taxon>Streptomycetaceae</taxon>
        <taxon>Streptomyces</taxon>
    </lineage>
</organism>
<keyword evidence="10" id="KW-1185">Reference proteome</keyword>
<comment type="subunit">
    <text evidence="6">Monomer.</text>
</comment>
<dbReference type="SUPFAM" id="SSF53850">
    <property type="entry name" value="Periplasmic binding protein-like II"/>
    <property type="match status" value="1"/>
</dbReference>
<evidence type="ECO:0000313" key="9">
    <source>
        <dbReference type="EMBL" id="GAA1926571.1"/>
    </source>
</evidence>
<dbReference type="InterPro" id="IPR036803">
    <property type="entry name" value="Porphobilinogen_deaminase_C_sf"/>
</dbReference>
<dbReference type="PANTHER" id="PTHR11557:SF0">
    <property type="entry name" value="PORPHOBILINOGEN DEAMINASE"/>
    <property type="match status" value="1"/>
</dbReference>
<comment type="caution">
    <text evidence="9">The sequence shown here is derived from an EMBL/GenBank/DDBJ whole genome shotgun (WGS) entry which is preliminary data.</text>
</comment>
<comment type="catalytic activity">
    <reaction evidence="5 6">
        <text>4 porphobilinogen + H2O = hydroxymethylbilane + 4 NH4(+)</text>
        <dbReference type="Rhea" id="RHEA:13185"/>
        <dbReference type="ChEBI" id="CHEBI:15377"/>
        <dbReference type="ChEBI" id="CHEBI:28938"/>
        <dbReference type="ChEBI" id="CHEBI:57845"/>
        <dbReference type="ChEBI" id="CHEBI:58126"/>
        <dbReference type="EC" id="2.5.1.61"/>
    </reaction>
</comment>
<evidence type="ECO:0000259" key="8">
    <source>
        <dbReference type="Pfam" id="PF03900"/>
    </source>
</evidence>
<dbReference type="Pfam" id="PF01379">
    <property type="entry name" value="Porphobil_deam"/>
    <property type="match status" value="1"/>
</dbReference>
<feature type="modified residue" description="S-(dipyrrolylmethanemethyl)cysteine" evidence="6">
    <location>
        <position position="253"/>
    </location>
</feature>
<name>A0ABN2PRT3_9ACTN</name>
<evidence type="ECO:0000256" key="1">
    <source>
        <dbReference type="ARBA" id="ARBA00002869"/>
    </source>
</evidence>
<dbReference type="EC" id="2.5.1.61" evidence="6"/>
<gene>
    <name evidence="9" type="primary">hemC_2</name>
    <name evidence="6" type="synonym">hemC</name>
    <name evidence="9" type="ORF">GCM10009716_38350</name>
</gene>
<dbReference type="HAMAP" id="MF_00260">
    <property type="entry name" value="Porphobil_deam"/>
    <property type="match status" value="1"/>
</dbReference>
<dbReference type="PANTHER" id="PTHR11557">
    <property type="entry name" value="PORPHOBILINOGEN DEAMINASE"/>
    <property type="match status" value="1"/>
</dbReference>
<feature type="domain" description="Porphobilinogen deaminase C-terminal" evidence="8">
    <location>
        <begin position="238"/>
        <end position="319"/>
    </location>
</feature>
<comment type="function">
    <text evidence="1 6">Tetrapolymerization of the monopyrrole PBG into the hydroxymethylbilane pre-uroporphyrinogen in several discrete steps.</text>
</comment>
<comment type="cofactor">
    <cofactor evidence="6">
        <name>dipyrromethane</name>
        <dbReference type="ChEBI" id="CHEBI:60342"/>
    </cofactor>
    <text evidence="6">Binds 1 dipyrromethane group covalently.</text>
</comment>
<dbReference type="Proteomes" id="UP001501303">
    <property type="component" value="Unassembled WGS sequence"/>
</dbReference>
<keyword evidence="4 6" id="KW-0627">Porphyrin biosynthesis</keyword>
<evidence type="ECO:0000256" key="5">
    <source>
        <dbReference type="ARBA" id="ARBA00048169"/>
    </source>
</evidence>
<dbReference type="SUPFAM" id="SSF54782">
    <property type="entry name" value="Porphobilinogen deaminase (hydroxymethylbilane synthase), C-terminal domain"/>
    <property type="match status" value="1"/>
</dbReference>
<keyword evidence="3 6" id="KW-0808">Transferase</keyword>
<dbReference type="PROSITE" id="PS00533">
    <property type="entry name" value="PORPHOBILINOGEN_DEAM"/>
    <property type="match status" value="1"/>
</dbReference>
<evidence type="ECO:0000256" key="6">
    <source>
        <dbReference type="HAMAP-Rule" id="MF_00260"/>
    </source>
</evidence>
<proteinExistence type="inferred from homology"/>
<dbReference type="Pfam" id="PF03900">
    <property type="entry name" value="Porphobil_deamC"/>
    <property type="match status" value="1"/>
</dbReference>
<dbReference type="EMBL" id="BAAAMJ010000045">
    <property type="protein sequence ID" value="GAA1926571.1"/>
    <property type="molecule type" value="Genomic_DNA"/>
</dbReference>
<evidence type="ECO:0000259" key="7">
    <source>
        <dbReference type="Pfam" id="PF01379"/>
    </source>
</evidence>
<accession>A0ABN2PRT3</accession>
<dbReference type="InterPro" id="IPR022417">
    <property type="entry name" value="Porphobilin_deaminase_N"/>
</dbReference>
<comment type="miscellaneous">
    <text evidence="6">The porphobilinogen subunits are added to the dipyrromethane group.</text>
</comment>
<dbReference type="InterPro" id="IPR022418">
    <property type="entry name" value="Porphobilinogen_deaminase_C"/>
</dbReference>
<feature type="domain" description="Porphobilinogen deaminase N-terminal" evidence="7">
    <location>
        <begin position="13"/>
        <end position="223"/>
    </location>
</feature>
<sequence>MSSVPTTSQERALRLGTRRSELAMAQSEGIAERVRKVTGRPVELVGISTYGDVSREQLTQIGGTGVFVAALREALLRGEVDFAVHSLKDLPTAQPPELVLAALPRRADPRDALVARDGLDFEGLAAAGGARIGTGSPRRAAQLMHWARGLGAVIETVSIRGNVGTRLGYVRDGELDAVVLAAAGLHRVGRASQITGLLSPDMVLPAPGQGALAVECPAADTRLAAQLAELDDPETRIAVTAERTLLAALEAGCSAPVGALADFLDDGQDVTELRLRGSVGTIDGTTLVQLSTTGPVPASADAAVALAQSLGRELADEMLAKGAAGLMGERAL</sequence>
<protein>
    <recommendedName>
        <fullName evidence="6">Porphobilinogen deaminase</fullName>
        <shortName evidence="6">PBG</shortName>
        <ecNumber evidence="6">2.5.1.61</ecNumber>
    </recommendedName>
    <alternativeName>
        <fullName evidence="6">Hydroxymethylbilane synthase</fullName>
        <shortName evidence="6">HMBS</shortName>
    </alternativeName>
    <alternativeName>
        <fullName evidence="6">Pre-uroporphyrinogen synthase</fullName>
    </alternativeName>
</protein>
<dbReference type="NCBIfam" id="TIGR00212">
    <property type="entry name" value="hemC"/>
    <property type="match status" value="1"/>
</dbReference>
<evidence type="ECO:0000256" key="2">
    <source>
        <dbReference type="ARBA" id="ARBA00005638"/>
    </source>
</evidence>
<dbReference type="PIRSF" id="PIRSF001438">
    <property type="entry name" value="4pyrrol_synth_OHMeBilane_synth"/>
    <property type="match status" value="1"/>
</dbReference>
<reference evidence="9 10" key="1">
    <citation type="journal article" date="2019" name="Int. J. Syst. Evol. Microbiol.">
        <title>The Global Catalogue of Microorganisms (GCM) 10K type strain sequencing project: providing services to taxonomists for standard genome sequencing and annotation.</title>
        <authorList>
            <consortium name="The Broad Institute Genomics Platform"/>
            <consortium name="The Broad Institute Genome Sequencing Center for Infectious Disease"/>
            <person name="Wu L."/>
            <person name="Ma J."/>
        </authorList>
    </citation>
    <scope>NUCLEOTIDE SEQUENCE [LARGE SCALE GENOMIC DNA]</scope>
    <source>
        <strain evidence="9 10">JCM 13581</strain>
    </source>
</reference>
<evidence type="ECO:0000256" key="3">
    <source>
        <dbReference type="ARBA" id="ARBA00022679"/>
    </source>
</evidence>
<dbReference type="Gene3D" id="3.40.190.10">
    <property type="entry name" value="Periplasmic binding protein-like II"/>
    <property type="match status" value="2"/>
</dbReference>
<dbReference type="InterPro" id="IPR000860">
    <property type="entry name" value="HemC"/>
</dbReference>
<evidence type="ECO:0000313" key="10">
    <source>
        <dbReference type="Proteomes" id="UP001501303"/>
    </source>
</evidence>
<evidence type="ECO:0000256" key="4">
    <source>
        <dbReference type="ARBA" id="ARBA00023244"/>
    </source>
</evidence>
<comment type="similarity">
    <text evidence="2 6">Belongs to the HMBS family.</text>
</comment>
<dbReference type="Gene3D" id="3.30.160.40">
    <property type="entry name" value="Porphobilinogen deaminase, C-terminal domain"/>
    <property type="match status" value="1"/>
</dbReference>